<organism>
    <name type="scientific">Branchiostoma floridae</name>
    <name type="common">Florida lancelet</name>
    <name type="synonym">Amphioxus</name>
    <dbReference type="NCBI Taxonomy" id="7739"/>
    <lineage>
        <taxon>Eukaryota</taxon>
        <taxon>Metazoa</taxon>
        <taxon>Chordata</taxon>
        <taxon>Cephalochordata</taxon>
        <taxon>Leptocardii</taxon>
        <taxon>Amphioxiformes</taxon>
        <taxon>Branchiostomatidae</taxon>
        <taxon>Branchiostoma</taxon>
    </lineage>
</organism>
<accession>C3YEP0</accession>
<evidence type="ECO:0000313" key="1">
    <source>
        <dbReference type="EMBL" id="EEN61134.1"/>
    </source>
</evidence>
<dbReference type="EMBL" id="GG666507">
    <property type="protein sequence ID" value="EEN61134.1"/>
    <property type="molecule type" value="Genomic_DNA"/>
</dbReference>
<reference evidence="1" key="1">
    <citation type="journal article" date="2008" name="Nature">
        <title>The amphioxus genome and the evolution of the chordate karyotype.</title>
        <authorList>
            <consortium name="US DOE Joint Genome Institute (JGI-PGF)"/>
            <person name="Putnam N.H."/>
            <person name="Butts T."/>
            <person name="Ferrier D.E.K."/>
            <person name="Furlong R.F."/>
            <person name="Hellsten U."/>
            <person name="Kawashima T."/>
            <person name="Robinson-Rechavi M."/>
            <person name="Shoguchi E."/>
            <person name="Terry A."/>
            <person name="Yu J.-K."/>
            <person name="Benito-Gutierrez E.L."/>
            <person name="Dubchak I."/>
            <person name="Garcia-Fernandez J."/>
            <person name="Gibson-Brown J.J."/>
            <person name="Grigoriev I.V."/>
            <person name="Horton A.C."/>
            <person name="de Jong P.J."/>
            <person name="Jurka J."/>
            <person name="Kapitonov V.V."/>
            <person name="Kohara Y."/>
            <person name="Kuroki Y."/>
            <person name="Lindquist E."/>
            <person name="Lucas S."/>
            <person name="Osoegawa K."/>
            <person name="Pennacchio L.A."/>
            <person name="Salamov A.A."/>
            <person name="Satou Y."/>
            <person name="Sauka-Spengler T."/>
            <person name="Schmutz J."/>
            <person name="Shin-I T."/>
            <person name="Toyoda A."/>
            <person name="Bronner-Fraser M."/>
            <person name="Fujiyama A."/>
            <person name="Holland L.Z."/>
            <person name="Holland P.W.H."/>
            <person name="Satoh N."/>
            <person name="Rokhsar D.S."/>
        </authorList>
    </citation>
    <scope>NUCLEOTIDE SEQUENCE [LARGE SCALE GENOMIC DNA]</scope>
    <source>
        <strain evidence="1">S238N-H82</strain>
        <tissue evidence="1">Testes</tissue>
    </source>
</reference>
<name>C3YEP0_BRAFL</name>
<gene>
    <name evidence="1" type="ORF">BRAFLDRAFT_80941</name>
</gene>
<protein>
    <submittedName>
        <fullName evidence="1">Uncharacterized protein</fullName>
    </submittedName>
</protein>
<sequence>MEGSRLSERDGHYKDSWKPEGFDTKQVFVSPSIHYAGRLPMQRLAGDKTMEGSTLSERDGHYKDSWKPEGFDTKQVFVSPSIHYAGLPAYAKASSFTHRGTNYEAKVALQLYIKPGSYKVSASTVARKNIDKKFSDSEIEWSTDRHGVIIVYGLLVKLDEK</sequence>
<dbReference type="InParanoid" id="C3YEP0"/>
<dbReference type="AlphaFoldDB" id="C3YEP0"/>
<proteinExistence type="predicted"/>